<organism evidence="16 17">
    <name type="scientific">Megaselia scalaris</name>
    <name type="common">Humpbacked fly</name>
    <name type="synonym">Phora scalaris</name>
    <dbReference type="NCBI Taxonomy" id="36166"/>
    <lineage>
        <taxon>Eukaryota</taxon>
        <taxon>Metazoa</taxon>
        <taxon>Ecdysozoa</taxon>
        <taxon>Arthropoda</taxon>
        <taxon>Hexapoda</taxon>
        <taxon>Insecta</taxon>
        <taxon>Pterygota</taxon>
        <taxon>Neoptera</taxon>
        <taxon>Endopterygota</taxon>
        <taxon>Diptera</taxon>
        <taxon>Brachycera</taxon>
        <taxon>Muscomorpha</taxon>
        <taxon>Platypezoidea</taxon>
        <taxon>Phoridae</taxon>
        <taxon>Megaseliini</taxon>
        <taxon>Megaselia</taxon>
    </lineage>
</organism>
<dbReference type="EMBL" id="CAQQ02086847">
    <property type="status" value="NOT_ANNOTATED_CDS"/>
    <property type="molecule type" value="Genomic_DNA"/>
</dbReference>
<feature type="chain" id="PRO_5004577419" description="Tafazzin family protein" evidence="14">
    <location>
        <begin position="24"/>
        <end position="150"/>
    </location>
</feature>
<evidence type="ECO:0000256" key="13">
    <source>
        <dbReference type="RuleBase" id="RU365062"/>
    </source>
</evidence>
<evidence type="ECO:0000256" key="9">
    <source>
        <dbReference type="ARBA" id="ARBA00023315"/>
    </source>
</evidence>
<keyword evidence="9" id="KW-0012">Acyltransferase</keyword>
<keyword evidence="6" id="KW-0443">Lipid metabolism</keyword>
<evidence type="ECO:0000256" key="3">
    <source>
        <dbReference type="ARBA" id="ARBA00022679"/>
    </source>
</evidence>
<evidence type="ECO:0000256" key="2">
    <source>
        <dbReference type="ARBA" id="ARBA00010524"/>
    </source>
</evidence>
<keyword evidence="14" id="KW-0732">Signal</keyword>
<dbReference type="GO" id="GO:0047184">
    <property type="term" value="F:1-acylglycerophosphocholine O-acyltransferase activity"/>
    <property type="evidence" value="ECO:0007669"/>
    <property type="project" value="TreeGrafter"/>
</dbReference>
<comment type="catalytic activity">
    <reaction evidence="11">
        <text>1'-[1,2-diacyl-sn-glycero-3-phospho],3'-[1-acyl-sn-glycero-3-phospho]-glycerol + a 1,2-diacyl-sn-glycero-3-phosphocholine = a cardiolipin + a 1-acyl-sn-glycero-3-phosphocholine</text>
        <dbReference type="Rhea" id="RHEA:33731"/>
        <dbReference type="ChEBI" id="CHEBI:57643"/>
        <dbReference type="ChEBI" id="CHEBI:58168"/>
        <dbReference type="ChEBI" id="CHEBI:62237"/>
        <dbReference type="ChEBI" id="CHEBI:64743"/>
    </reaction>
    <physiologicalReaction direction="left-to-right" evidence="11">
        <dbReference type="Rhea" id="RHEA:33732"/>
    </physiologicalReaction>
    <physiologicalReaction direction="right-to-left" evidence="11">
        <dbReference type="Rhea" id="RHEA:33733"/>
    </physiologicalReaction>
</comment>
<reference evidence="17" key="1">
    <citation type="submission" date="2013-02" db="EMBL/GenBank/DDBJ databases">
        <authorList>
            <person name="Hughes D."/>
        </authorList>
    </citation>
    <scope>NUCLEOTIDE SEQUENCE</scope>
    <source>
        <strain>Durham</strain>
        <strain evidence="17">NC isolate 2 -- Noor lab</strain>
    </source>
</reference>
<name>T1GJE6_MEGSC</name>
<comment type="subcellular location">
    <subcellularLocation>
        <location evidence="1">Mitochondrion inner membrane</location>
        <topology evidence="1">Peripheral membrane protein</topology>
        <orientation evidence="1">Intermembrane side</orientation>
    </subcellularLocation>
    <subcellularLocation>
        <location evidence="10">Mitochondrion outer membrane</location>
        <topology evidence="10">Peripheral membrane protein</topology>
        <orientation evidence="10">Intermembrane side</orientation>
    </subcellularLocation>
</comment>
<dbReference type="CDD" id="cd07989">
    <property type="entry name" value="LPLAT_AGPAT-like"/>
    <property type="match status" value="1"/>
</dbReference>
<evidence type="ECO:0000256" key="1">
    <source>
        <dbReference type="ARBA" id="ARBA00004137"/>
    </source>
</evidence>
<accession>T1GJE6</accession>
<evidence type="ECO:0000256" key="14">
    <source>
        <dbReference type="SAM" id="SignalP"/>
    </source>
</evidence>
<reference evidence="16" key="2">
    <citation type="submission" date="2015-06" db="UniProtKB">
        <authorList>
            <consortium name="EnsemblMetazoa"/>
        </authorList>
    </citation>
    <scope>IDENTIFICATION</scope>
</reference>
<dbReference type="GO" id="GO:0007007">
    <property type="term" value="P:inner mitochondrial membrane organization"/>
    <property type="evidence" value="ECO:0007669"/>
    <property type="project" value="TreeGrafter"/>
</dbReference>
<keyword evidence="5" id="KW-0999">Mitochondrion inner membrane</keyword>
<keyword evidence="8" id="KW-0472">Membrane</keyword>
<evidence type="ECO:0000256" key="5">
    <source>
        <dbReference type="ARBA" id="ARBA00022792"/>
    </source>
</evidence>
<dbReference type="GO" id="GO:0035965">
    <property type="term" value="P:cardiolipin acyl-chain remodeling"/>
    <property type="evidence" value="ECO:0007669"/>
    <property type="project" value="TreeGrafter"/>
</dbReference>
<keyword evidence="7" id="KW-0496">Mitochondrion</keyword>
<dbReference type="SUPFAM" id="SSF69593">
    <property type="entry name" value="Glycerol-3-phosphate (1)-acyltransferase"/>
    <property type="match status" value="1"/>
</dbReference>
<protein>
    <recommendedName>
        <fullName evidence="13">Tafazzin family protein</fullName>
    </recommendedName>
</protein>
<proteinExistence type="inferred from homology"/>
<evidence type="ECO:0000256" key="10">
    <source>
        <dbReference type="ARBA" id="ARBA00024323"/>
    </source>
</evidence>
<evidence type="ECO:0000313" key="17">
    <source>
        <dbReference type="Proteomes" id="UP000015102"/>
    </source>
</evidence>
<dbReference type="Pfam" id="PF01553">
    <property type="entry name" value="Acyltransferase"/>
    <property type="match status" value="1"/>
</dbReference>
<dbReference type="GO" id="GO:0005743">
    <property type="term" value="C:mitochondrial inner membrane"/>
    <property type="evidence" value="ECO:0007669"/>
    <property type="project" value="UniProtKB-SubCell"/>
</dbReference>
<feature type="signal peptide" evidence="14">
    <location>
        <begin position="1"/>
        <end position="23"/>
    </location>
</feature>
<evidence type="ECO:0000313" key="16">
    <source>
        <dbReference type="EnsemblMetazoa" id="MESCA003592-PA"/>
    </source>
</evidence>
<dbReference type="Proteomes" id="UP000015102">
    <property type="component" value="Unassembled WGS sequence"/>
</dbReference>
<keyword evidence="17" id="KW-1185">Reference proteome</keyword>
<evidence type="ECO:0000256" key="4">
    <source>
        <dbReference type="ARBA" id="ARBA00022787"/>
    </source>
</evidence>
<evidence type="ECO:0000256" key="6">
    <source>
        <dbReference type="ARBA" id="ARBA00023098"/>
    </source>
</evidence>
<evidence type="ECO:0000256" key="11">
    <source>
        <dbReference type="ARBA" id="ARBA00047906"/>
    </source>
</evidence>
<dbReference type="EnsemblMetazoa" id="MESCA003592-RA">
    <property type="protein sequence ID" value="MESCA003592-PA"/>
    <property type="gene ID" value="MESCA003592"/>
</dbReference>
<comment type="catalytic activity">
    <reaction evidence="12">
        <text>1,2-di-(9Z-octadecenoyl)-sn-glycero-3-phosphocholine + 1-hexadecanoyl-sn-glycero-3-phosphocholine = 1-hexadecanoyl-2-(9Z-octadecenoyl)-sn-glycero-3-phosphocholine + 1-(9Z-octadecenoyl)-sn-glycero-3-phosphocholine</text>
        <dbReference type="Rhea" id="RHEA:43816"/>
        <dbReference type="ChEBI" id="CHEBI:28610"/>
        <dbReference type="ChEBI" id="CHEBI:72998"/>
        <dbReference type="ChEBI" id="CHEBI:73001"/>
        <dbReference type="ChEBI" id="CHEBI:74669"/>
    </reaction>
    <physiologicalReaction direction="left-to-right" evidence="12">
        <dbReference type="Rhea" id="RHEA:43817"/>
    </physiologicalReaction>
    <physiologicalReaction direction="right-to-left" evidence="12">
        <dbReference type="Rhea" id="RHEA:43818"/>
    </physiologicalReaction>
</comment>
<dbReference type="AlphaFoldDB" id="T1GJE6"/>
<sequence length="150" mass="17258">IKLNNNIYVFLFLLGKCIPVIRGAGVYQPAVDLCIQKLNLGDWVHIFPEGKVNMTKEFLRFKWGVGRIIYESTKIPVILPVYHLGMDDKCTMNIGKPIDLSNLILDLKDRNVPEPEARKIITDAIQVEMEKLRVETESLHYKHNNNVIKD</sequence>
<dbReference type="PANTHER" id="PTHR12497">
    <property type="entry name" value="TAZ PROTEIN TAFAZZIN"/>
    <property type="match status" value="1"/>
</dbReference>
<keyword evidence="3" id="KW-0808">Transferase</keyword>
<evidence type="ECO:0000259" key="15">
    <source>
        <dbReference type="SMART" id="SM00563"/>
    </source>
</evidence>
<dbReference type="PANTHER" id="PTHR12497:SF0">
    <property type="entry name" value="TAFAZZIN"/>
    <property type="match status" value="1"/>
</dbReference>
<dbReference type="GO" id="GO:0005741">
    <property type="term" value="C:mitochondrial outer membrane"/>
    <property type="evidence" value="ECO:0007669"/>
    <property type="project" value="UniProtKB-SubCell"/>
</dbReference>
<comment type="similarity">
    <text evidence="2 13">Belongs to the taffazin family.</text>
</comment>
<feature type="domain" description="Phospholipid/glycerol acyltransferase" evidence="15">
    <location>
        <begin position="6"/>
        <end position="86"/>
    </location>
</feature>
<dbReference type="InterPro" id="IPR002123">
    <property type="entry name" value="Plipid/glycerol_acylTrfase"/>
</dbReference>
<evidence type="ECO:0000256" key="8">
    <source>
        <dbReference type="ARBA" id="ARBA00023136"/>
    </source>
</evidence>
<dbReference type="HOGENOM" id="CLU_046747_4_0_1"/>
<dbReference type="STRING" id="36166.T1GJE6"/>
<keyword evidence="4" id="KW-1000">Mitochondrion outer membrane</keyword>
<dbReference type="PRINTS" id="PR00979">
    <property type="entry name" value="TAFAZZIN"/>
</dbReference>
<evidence type="ECO:0000256" key="7">
    <source>
        <dbReference type="ARBA" id="ARBA00023128"/>
    </source>
</evidence>
<evidence type="ECO:0000256" key="12">
    <source>
        <dbReference type="ARBA" id="ARBA00049543"/>
    </source>
</evidence>
<dbReference type="InterPro" id="IPR000872">
    <property type="entry name" value="Tafazzin"/>
</dbReference>
<dbReference type="SMART" id="SM00563">
    <property type="entry name" value="PlsC"/>
    <property type="match status" value="1"/>
</dbReference>